<dbReference type="GO" id="GO:0051087">
    <property type="term" value="F:protein-folding chaperone binding"/>
    <property type="evidence" value="ECO:0007669"/>
    <property type="project" value="TreeGrafter"/>
</dbReference>
<dbReference type="OrthoDB" id="248120at2759"/>
<feature type="coiled-coil region" evidence="3">
    <location>
        <begin position="7"/>
        <end position="44"/>
    </location>
</feature>
<comment type="similarity">
    <text evidence="1">Belongs to the prefoldin subunit beta family.</text>
</comment>
<dbReference type="GO" id="GO:0006457">
    <property type="term" value="P:protein folding"/>
    <property type="evidence" value="ECO:0007669"/>
    <property type="project" value="InterPro"/>
</dbReference>
<dbReference type="STRING" id="135208.A0A4Y9ZR47"/>
<dbReference type="CDD" id="cd23161">
    <property type="entry name" value="Prefoldin_6"/>
    <property type="match status" value="1"/>
</dbReference>
<dbReference type="AlphaFoldDB" id="A0A4Y9ZR47"/>
<feature type="coiled-coil region" evidence="3">
    <location>
        <begin position="78"/>
        <end position="105"/>
    </location>
</feature>
<sequence>MSLEARLQSASADFQKLQAEYSNAVEARQRLDAQLSENELVRKEFTQLTPDNTVYKMIGPVLVKQEQGEAKGNVEKRLDFIRGEIKRIEMQLKEIGEKSEKKKGELVEIQTQIQQRQQGPAGAPIAA</sequence>
<organism evidence="4 5">
    <name type="scientific">Hericium alpestre</name>
    <dbReference type="NCBI Taxonomy" id="135208"/>
    <lineage>
        <taxon>Eukaryota</taxon>
        <taxon>Fungi</taxon>
        <taxon>Dikarya</taxon>
        <taxon>Basidiomycota</taxon>
        <taxon>Agaricomycotina</taxon>
        <taxon>Agaricomycetes</taxon>
        <taxon>Russulales</taxon>
        <taxon>Hericiaceae</taxon>
        <taxon>Hericium</taxon>
    </lineage>
</organism>
<evidence type="ECO:0000256" key="1">
    <source>
        <dbReference type="ARBA" id="ARBA00008045"/>
    </source>
</evidence>
<protein>
    <recommendedName>
        <fullName evidence="6">Prefoldin subunit 6</fullName>
    </recommendedName>
</protein>
<dbReference type="EMBL" id="SFCI01001179">
    <property type="protein sequence ID" value="TFY76527.1"/>
    <property type="molecule type" value="Genomic_DNA"/>
</dbReference>
<dbReference type="InterPro" id="IPR009053">
    <property type="entry name" value="Prefoldin"/>
</dbReference>
<comment type="caution">
    <text evidence="4">The sequence shown here is derived from an EMBL/GenBank/DDBJ whole genome shotgun (WGS) entry which is preliminary data.</text>
</comment>
<gene>
    <name evidence="4" type="ORF">EWM64_g7484</name>
</gene>
<dbReference type="GO" id="GO:0005737">
    <property type="term" value="C:cytoplasm"/>
    <property type="evidence" value="ECO:0007669"/>
    <property type="project" value="TreeGrafter"/>
</dbReference>
<reference evidence="4 5" key="1">
    <citation type="submission" date="2019-02" db="EMBL/GenBank/DDBJ databases">
        <title>Genome sequencing of the rare red list fungi Hericium alpestre (H. flagellum).</title>
        <authorList>
            <person name="Buettner E."/>
            <person name="Kellner H."/>
        </authorList>
    </citation>
    <scope>NUCLEOTIDE SEQUENCE [LARGE SCALE GENOMIC DNA]</scope>
    <source>
        <strain evidence="4 5">DSM 108284</strain>
    </source>
</reference>
<dbReference type="Proteomes" id="UP000298061">
    <property type="component" value="Unassembled WGS sequence"/>
</dbReference>
<keyword evidence="5" id="KW-1185">Reference proteome</keyword>
<dbReference type="PANTHER" id="PTHR21431">
    <property type="entry name" value="PREFOLDIN SUBUNIT 6"/>
    <property type="match status" value="1"/>
</dbReference>
<dbReference type="FunFam" id="1.10.287.370:FF:000003">
    <property type="entry name" value="Prefoldin subunit 6"/>
    <property type="match status" value="1"/>
</dbReference>
<evidence type="ECO:0000256" key="2">
    <source>
        <dbReference type="ARBA" id="ARBA00023186"/>
    </source>
</evidence>
<dbReference type="SUPFAM" id="SSF46579">
    <property type="entry name" value="Prefoldin"/>
    <property type="match status" value="1"/>
</dbReference>
<keyword evidence="3" id="KW-0175">Coiled coil</keyword>
<evidence type="ECO:0000313" key="4">
    <source>
        <dbReference type="EMBL" id="TFY76527.1"/>
    </source>
</evidence>
<evidence type="ECO:0000313" key="5">
    <source>
        <dbReference type="Proteomes" id="UP000298061"/>
    </source>
</evidence>
<name>A0A4Y9ZR47_9AGAM</name>
<evidence type="ECO:0008006" key="6">
    <source>
        <dbReference type="Google" id="ProtNLM"/>
    </source>
</evidence>
<dbReference type="Gene3D" id="1.10.287.370">
    <property type="match status" value="1"/>
</dbReference>
<proteinExistence type="inferred from homology"/>
<keyword evidence="2" id="KW-0143">Chaperone</keyword>
<dbReference type="Pfam" id="PF01920">
    <property type="entry name" value="Prefoldin_2"/>
    <property type="match status" value="1"/>
</dbReference>
<dbReference type="GO" id="GO:0051131">
    <property type="term" value="P:chaperone-mediated protein complex assembly"/>
    <property type="evidence" value="ECO:0007669"/>
    <property type="project" value="TreeGrafter"/>
</dbReference>
<dbReference type="GO" id="GO:0051082">
    <property type="term" value="F:unfolded protein binding"/>
    <property type="evidence" value="ECO:0007669"/>
    <property type="project" value="InterPro"/>
</dbReference>
<dbReference type="GO" id="GO:0016272">
    <property type="term" value="C:prefoldin complex"/>
    <property type="evidence" value="ECO:0007669"/>
    <property type="project" value="InterPro"/>
</dbReference>
<dbReference type="PANTHER" id="PTHR21431:SF0">
    <property type="entry name" value="PREFOLDIN SUBUNIT 6"/>
    <property type="match status" value="1"/>
</dbReference>
<accession>A0A4Y9ZR47</accession>
<dbReference type="InterPro" id="IPR002777">
    <property type="entry name" value="PFD_beta-like"/>
</dbReference>
<evidence type="ECO:0000256" key="3">
    <source>
        <dbReference type="SAM" id="Coils"/>
    </source>
</evidence>